<name>A0A2P2NZU3_RHIMU</name>
<reference evidence="1" key="1">
    <citation type="submission" date="2018-02" db="EMBL/GenBank/DDBJ databases">
        <title>Rhizophora mucronata_Transcriptome.</title>
        <authorList>
            <person name="Meera S.P."/>
            <person name="Sreeshan A."/>
            <person name="Augustine A."/>
        </authorList>
    </citation>
    <scope>NUCLEOTIDE SEQUENCE</scope>
    <source>
        <tissue evidence="1">Leaf</tissue>
    </source>
</reference>
<protein>
    <submittedName>
        <fullName evidence="1">Uncharacterized protein</fullName>
    </submittedName>
</protein>
<proteinExistence type="predicted"/>
<dbReference type="AlphaFoldDB" id="A0A2P2NZU3"/>
<accession>A0A2P2NZU3</accession>
<sequence>MYRIPLSVSAICLRALFTFF</sequence>
<evidence type="ECO:0000313" key="1">
    <source>
        <dbReference type="EMBL" id="MBX47994.1"/>
    </source>
</evidence>
<organism evidence="1">
    <name type="scientific">Rhizophora mucronata</name>
    <name type="common">Asiatic mangrove</name>
    <dbReference type="NCBI Taxonomy" id="61149"/>
    <lineage>
        <taxon>Eukaryota</taxon>
        <taxon>Viridiplantae</taxon>
        <taxon>Streptophyta</taxon>
        <taxon>Embryophyta</taxon>
        <taxon>Tracheophyta</taxon>
        <taxon>Spermatophyta</taxon>
        <taxon>Magnoliopsida</taxon>
        <taxon>eudicotyledons</taxon>
        <taxon>Gunneridae</taxon>
        <taxon>Pentapetalae</taxon>
        <taxon>rosids</taxon>
        <taxon>fabids</taxon>
        <taxon>Malpighiales</taxon>
        <taxon>Rhizophoraceae</taxon>
        <taxon>Rhizophora</taxon>
    </lineage>
</organism>
<dbReference type="EMBL" id="GGEC01067510">
    <property type="protein sequence ID" value="MBX47994.1"/>
    <property type="molecule type" value="Transcribed_RNA"/>
</dbReference>